<dbReference type="AlphaFoldDB" id="A0A392RKU1"/>
<dbReference type="EMBL" id="LXQA010238470">
    <property type="protein sequence ID" value="MCI36887.1"/>
    <property type="molecule type" value="Genomic_DNA"/>
</dbReference>
<comment type="caution">
    <text evidence="1">The sequence shown here is derived from an EMBL/GenBank/DDBJ whole genome shotgun (WGS) entry which is preliminary data.</text>
</comment>
<keyword evidence="2" id="KW-1185">Reference proteome</keyword>
<accession>A0A392RKU1</accession>
<reference evidence="1 2" key="1">
    <citation type="journal article" date="2018" name="Front. Plant Sci.">
        <title>Red Clover (Trifolium pratense) and Zigzag Clover (T. medium) - A Picture of Genomic Similarities and Differences.</title>
        <authorList>
            <person name="Dluhosova J."/>
            <person name="Istvanek J."/>
            <person name="Nedelnik J."/>
            <person name="Repkova J."/>
        </authorList>
    </citation>
    <scope>NUCLEOTIDE SEQUENCE [LARGE SCALE GENOMIC DNA]</scope>
    <source>
        <strain evidence="2">cv. 10/8</strain>
        <tissue evidence="1">Leaf</tissue>
    </source>
</reference>
<sequence length="92" mass="10347">MVLQEECWIWCWFCRRSVGSSFCSGDFVELALLAADSGCSCWSHSFAKAVTISFVPVGFTMVLWDDSCFLGGFVWIRSQGVEGVSILRHRIQ</sequence>
<protein>
    <submittedName>
        <fullName evidence="1">Uncharacterized protein</fullName>
    </submittedName>
</protein>
<name>A0A392RKU1_9FABA</name>
<organism evidence="1 2">
    <name type="scientific">Trifolium medium</name>
    <dbReference type="NCBI Taxonomy" id="97028"/>
    <lineage>
        <taxon>Eukaryota</taxon>
        <taxon>Viridiplantae</taxon>
        <taxon>Streptophyta</taxon>
        <taxon>Embryophyta</taxon>
        <taxon>Tracheophyta</taxon>
        <taxon>Spermatophyta</taxon>
        <taxon>Magnoliopsida</taxon>
        <taxon>eudicotyledons</taxon>
        <taxon>Gunneridae</taxon>
        <taxon>Pentapetalae</taxon>
        <taxon>rosids</taxon>
        <taxon>fabids</taxon>
        <taxon>Fabales</taxon>
        <taxon>Fabaceae</taxon>
        <taxon>Papilionoideae</taxon>
        <taxon>50 kb inversion clade</taxon>
        <taxon>NPAAA clade</taxon>
        <taxon>Hologalegina</taxon>
        <taxon>IRL clade</taxon>
        <taxon>Trifolieae</taxon>
        <taxon>Trifolium</taxon>
    </lineage>
</organism>
<dbReference type="Proteomes" id="UP000265520">
    <property type="component" value="Unassembled WGS sequence"/>
</dbReference>
<evidence type="ECO:0000313" key="2">
    <source>
        <dbReference type="Proteomes" id="UP000265520"/>
    </source>
</evidence>
<evidence type="ECO:0000313" key="1">
    <source>
        <dbReference type="EMBL" id="MCI36887.1"/>
    </source>
</evidence>
<proteinExistence type="predicted"/>